<dbReference type="KEGG" id="orh:Ornrh_0184"/>
<organism evidence="2 3">
    <name type="scientific">Ornithobacterium rhinotracheale (strain ATCC 51463 / DSM 15997 / CCUG 23171 / CIP 104009 / LMG 9086)</name>
    <dbReference type="NCBI Taxonomy" id="867902"/>
    <lineage>
        <taxon>Bacteria</taxon>
        <taxon>Pseudomonadati</taxon>
        <taxon>Bacteroidota</taxon>
        <taxon>Flavobacteriia</taxon>
        <taxon>Flavobacteriales</taxon>
        <taxon>Weeksellaceae</taxon>
        <taxon>Ornithobacterium</taxon>
    </lineage>
</organism>
<keyword evidence="3" id="KW-1185">Reference proteome</keyword>
<dbReference type="STRING" id="867902.Ornrh_0184"/>
<dbReference type="Proteomes" id="UP000006051">
    <property type="component" value="Chromosome"/>
</dbReference>
<dbReference type="AlphaFoldDB" id="I3ZXH2"/>
<sequence length="212" mass="23952">MKKILLLSSIIFSSICFGQDFRTRELPSKDLPTEPIYVLDGNVISKDQLKKVSSFVRVLKGPEALAIYGAQARYGVIFLTEHMDWGKTPLILLSGKEISSDDFLKLDQNEIEKTNILKGKEATDKYGEKAENGVIELTAKNKKDHFYLCQCSGKDKNTKKPIVFLDGQEITQDQLDKLSPENIESFKILKDHATDKYGERAKYGVIEITSKK</sequence>
<evidence type="ECO:0000313" key="2">
    <source>
        <dbReference type="EMBL" id="AFL96406.1"/>
    </source>
</evidence>
<name>I3ZXH2_ORNRL</name>
<dbReference type="HOGENOM" id="CLU_1298733_0_0_10"/>
<evidence type="ECO:0000256" key="1">
    <source>
        <dbReference type="PROSITE-ProRule" id="PRU01360"/>
    </source>
</evidence>
<reference evidence="2 3" key="1">
    <citation type="submission" date="2012-06" db="EMBL/GenBank/DDBJ databases">
        <title>The complete genome of Ornithobacterium rhinotracheale DSM 15997.</title>
        <authorList>
            <consortium name="US DOE Joint Genome Institute (JGI-PGF)"/>
            <person name="Lucas S."/>
            <person name="Copeland A."/>
            <person name="Lapidus A."/>
            <person name="Goodwin L."/>
            <person name="Pitluck S."/>
            <person name="Peters L."/>
            <person name="Mikhailova N."/>
            <person name="Teshima H."/>
            <person name="Kyrpides N."/>
            <person name="Mavromatis K."/>
            <person name="Pagani I."/>
            <person name="Ivanova N."/>
            <person name="Ovchinnikova G."/>
            <person name="Zeytun A."/>
            <person name="Detter J.C."/>
            <person name="Han C."/>
            <person name="Land M."/>
            <person name="Hauser L."/>
            <person name="Markowitz V."/>
            <person name="Cheng J.-F."/>
            <person name="Hugenholtz P."/>
            <person name="Woyke T."/>
            <person name="Wu D."/>
            <person name="Lang E."/>
            <person name="Kopitz M."/>
            <person name="Brambilla E."/>
            <person name="Klenk H.-P."/>
            <person name="Eisen J.A."/>
        </authorList>
    </citation>
    <scope>NUCLEOTIDE SEQUENCE [LARGE SCALE GENOMIC DNA]</scope>
    <source>
        <strain evidence="3">ATCC 51463 / DSM 15997 / CCUG 23171 / LMG 9086</strain>
    </source>
</reference>
<dbReference type="SUPFAM" id="SSF56935">
    <property type="entry name" value="Porins"/>
    <property type="match status" value="1"/>
</dbReference>
<dbReference type="RefSeq" id="WP_014790036.1">
    <property type="nucleotide sequence ID" value="NC_018016.1"/>
</dbReference>
<keyword evidence="1" id="KW-1134">Transmembrane beta strand</keyword>
<dbReference type="InterPro" id="IPR039426">
    <property type="entry name" value="TonB-dep_rcpt-like"/>
</dbReference>
<protein>
    <submittedName>
        <fullName evidence="2">TonB-dependent receptor family protein</fullName>
    </submittedName>
</protein>
<keyword evidence="1" id="KW-0998">Cell outer membrane</keyword>
<keyword evidence="1" id="KW-0812">Transmembrane</keyword>
<dbReference type="eggNOG" id="COG4219">
    <property type="taxonomic scope" value="Bacteria"/>
</dbReference>
<dbReference type="GO" id="GO:0009279">
    <property type="term" value="C:cell outer membrane"/>
    <property type="evidence" value="ECO:0007669"/>
    <property type="project" value="UniProtKB-SubCell"/>
</dbReference>
<dbReference type="GeneID" id="97256956"/>
<dbReference type="EMBL" id="CP003283">
    <property type="protein sequence ID" value="AFL96406.1"/>
    <property type="molecule type" value="Genomic_DNA"/>
</dbReference>
<dbReference type="GeneID" id="71568463"/>
<keyword evidence="1" id="KW-0813">Transport</keyword>
<comment type="subcellular location">
    <subcellularLocation>
        <location evidence="1">Cell outer membrane</location>
        <topology evidence="1">Multi-pass membrane protein</topology>
    </subcellularLocation>
</comment>
<dbReference type="InterPro" id="IPR037066">
    <property type="entry name" value="Plug_dom_sf"/>
</dbReference>
<proteinExistence type="inferred from homology"/>
<dbReference type="PROSITE" id="PS52016">
    <property type="entry name" value="TONB_DEPENDENT_REC_3"/>
    <property type="match status" value="1"/>
</dbReference>
<dbReference type="Gene3D" id="2.170.130.10">
    <property type="entry name" value="TonB-dependent receptor, plug domain"/>
    <property type="match status" value="1"/>
</dbReference>
<evidence type="ECO:0000313" key="3">
    <source>
        <dbReference type="Proteomes" id="UP000006051"/>
    </source>
</evidence>
<keyword evidence="1" id="KW-0472">Membrane</keyword>
<accession>I3ZXH2</accession>
<keyword evidence="2" id="KW-0675">Receptor</keyword>
<gene>
    <name evidence="2" type="ordered locus">Ornrh_0184</name>
</gene>
<comment type="similarity">
    <text evidence="1">Belongs to the TonB-dependent receptor family.</text>
</comment>